<dbReference type="PANTHER" id="PTHR11905">
    <property type="entry name" value="ADAM A DISINTEGRIN AND METALLOPROTEASE DOMAIN"/>
    <property type="match status" value="1"/>
</dbReference>
<keyword evidence="12" id="KW-1185">Reference proteome</keyword>
<feature type="transmembrane region" description="Helical" evidence="9">
    <location>
        <begin position="44"/>
        <end position="64"/>
    </location>
</feature>
<keyword evidence="9" id="KW-0472">Membrane</keyword>
<evidence type="ECO:0000256" key="3">
    <source>
        <dbReference type="ARBA" id="ARBA00022801"/>
    </source>
</evidence>
<feature type="binding site" evidence="8">
    <location>
        <position position="424"/>
    </location>
    <ligand>
        <name>Zn(2+)</name>
        <dbReference type="ChEBI" id="CHEBI:29105"/>
        <note>catalytic</note>
    </ligand>
</feature>
<feature type="domain" description="Peptidase M12B" evidence="10">
    <location>
        <begin position="260"/>
        <end position="484"/>
    </location>
</feature>
<keyword evidence="6" id="KW-1015">Disulfide bond</keyword>
<evidence type="ECO:0000256" key="9">
    <source>
        <dbReference type="SAM" id="Phobius"/>
    </source>
</evidence>
<reference evidence="11" key="2">
    <citation type="submission" date="2023-03" db="EMBL/GenBank/DDBJ databases">
        <authorList>
            <person name="Inwood S.N."/>
            <person name="Skelly J.G."/>
            <person name="Guhlin J."/>
            <person name="Harrop T.W.R."/>
            <person name="Goldson S.G."/>
            <person name="Dearden P.K."/>
        </authorList>
    </citation>
    <scope>NUCLEOTIDE SEQUENCE</scope>
    <source>
        <strain evidence="11">Lincoln</strain>
        <tissue evidence="11">Whole body</tissue>
    </source>
</reference>
<dbReference type="InterPro" id="IPR006586">
    <property type="entry name" value="ADAM_Cys-rich"/>
</dbReference>
<keyword evidence="3" id="KW-0378">Hydrolase</keyword>
<dbReference type="Proteomes" id="UP001168972">
    <property type="component" value="Unassembled WGS sequence"/>
</dbReference>
<dbReference type="SUPFAM" id="SSF55486">
    <property type="entry name" value="Metalloproteases ('zincins'), catalytic domain"/>
    <property type="match status" value="1"/>
</dbReference>
<dbReference type="PROSITE" id="PS50215">
    <property type="entry name" value="ADAM_MEPRO"/>
    <property type="match status" value="1"/>
</dbReference>
<dbReference type="GO" id="GO:0004222">
    <property type="term" value="F:metalloendopeptidase activity"/>
    <property type="evidence" value="ECO:0007669"/>
    <property type="project" value="InterPro"/>
</dbReference>
<dbReference type="PANTHER" id="PTHR11905:SF249">
    <property type="entry name" value="SOL NARAE, ISOFORM C"/>
    <property type="match status" value="1"/>
</dbReference>
<evidence type="ECO:0000256" key="8">
    <source>
        <dbReference type="PROSITE-ProRule" id="PRU00276"/>
    </source>
</evidence>
<dbReference type="InterPro" id="IPR024079">
    <property type="entry name" value="MetalloPept_cat_dom_sf"/>
</dbReference>
<feature type="binding site" evidence="8">
    <location>
        <position position="420"/>
    </location>
    <ligand>
        <name>Zn(2+)</name>
        <dbReference type="ChEBI" id="CHEBI:29105"/>
        <note>catalytic</note>
    </ligand>
</feature>
<keyword evidence="5" id="KW-0482">Metalloprotease</keyword>
<dbReference type="GO" id="GO:0006509">
    <property type="term" value="P:membrane protein ectodomain proteolysis"/>
    <property type="evidence" value="ECO:0007669"/>
    <property type="project" value="TreeGrafter"/>
</dbReference>
<dbReference type="InterPro" id="IPR041645">
    <property type="entry name" value="ADAMTS_CR_2"/>
</dbReference>
<name>A0AA39G2U4_MICHY</name>
<dbReference type="EMBL" id="JAQQBR010000003">
    <property type="protein sequence ID" value="KAK0180076.1"/>
    <property type="molecule type" value="Genomic_DNA"/>
</dbReference>
<keyword evidence="7" id="KW-0325">Glycoprotein</keyword>
<evidence type="ECO:0000256" key="5">
    <source>
        <dbReference type="ARBA" id="ARBA00023049"/>
    </source>
</evidence>
<evidence type="ECO:0000256" key="7">
    <source>
        <dbReference type="ARBA" id="ARBA00023180"/>
    </source>
</evidence>
<protein>
    <recommendedName>
        <fullName evidence="10">Peptidase M12B domain-containing protein</fullName>
    </recommendedName>
</protein>
<keyword evidence="1" id="KW-0645">Protease</keyword>
<dbReference type="GO" id="GO:0046872">
    <property type="term" value="F:metal ion binding"/>
    <property type="evidence" value="ECO:0007669"/>
    <property type="project" value="UniProtKB-KW"/>
</dbReference>
<evidence type="ECO:0000256" key="1">
    <source>
        <dbReference type="ARBA" id="ARBA00022670"/>
    </source>
</evidence>
<keyword evidence="4 8" id="KW-0862">Zinc</keyword>
<gene>
    <name evidence="11" type="ORF">PV327_005756</name>
</gene>
<reference evidence="11" key="1">
    <citation type="journal article" date="2023" name="bioRxiv">
        <title>Scaffold-level genome assemblies of two parasitoid biocontrol wasps reveal the parthenogenesis mechanism and an associated novel virus.</title>
        <authorList>
            <person name="Inwood S."/>
            <person name="Skelly J."/>
            <person name="Guhlin J."/>
            <person name="Harrop T."/>
            <person name="Goldson S."/>
            <person name="Dearden P."/>
        </authorList>
    </citation>
    <scope>NUCLEOTIDE SEQUENCE</scope>
    <source>
        <strain evidence="11">Lincoln</strain>
        <tissue evidence="11">Whole body</tissue>
    </source>
</reference>
<comment type="caution">
    <text evidence="8">Lacks conserved residue(s) required for the propagation of feature annotation.</text>
</comment>
<organism evidence="11 12">
    <name type="scientific">Microctonus hyperodae</name>
    <name type="common">Parasitoid wasp</name>
    <dbReference type="NCBI Taxonomy" id="165561"/>
    <lineage>
        <taxon>Eukaryota</taxon>
        <taxon>Metazoa</taxon>
        <taxon>Ecdysozoa</taxon>
        <taxon>Arthropoda</taxon>
        <taxon>Hexapoda</taxon>
        <taxon>Insecta</taxon>
        <taxon>Pterygota</taxon>
        <taxon>Neoptera</taxon>
        <taxon>Endopterygota</taxon>
        <taxon>Hymenoptera</taxon>
        <taxon>Apocrita</taxon>
        <taxon>Ichneumonoidea</taxon>
        <taxon>Braconidae</taxon>
        <taxon>Euphorinae</taxon>
        <taxon>Microctonus</taxon>
    </lineage>
</organism>
<accession>A0AA39G2U4</accession>
<evidence type="ECO:0000313" key="12">
    <source>
        <dbReference type="Proteomes" id="UP001168972"/>
    </source>
</evidence>
<feature type="active site" evidence="8">
    <location>
        <position position="421"/>
    </location>
</feature>
<dbReference type="SMART" id="SM00608">
    <property type="entry name" value="ACR"/>
    <property type="match status" value="1"/>
</dbReference>
<keyword evidence="2 8" id="KW-0479">Metal-binding</keyword>
<evidence type="ECO:0000256" key="2">
    <source>
        <dbReference type="ARBA" id="ARBA00022723"/>
    </source>
</evidence>
<dbReference type="Pfam" id="PF01421">
    <property type="entry name" value="Reprolysin"/>
    <property type="match status" value="1"/>
</dbReference>
<evidence type="ECO:0000256" key="4">
    <source>
        <dbReference type="ARBA" id="ARBA00022833"/>
    </source>
</evidence>
<dbReference type="Gene3D" id="3.40.1620.60">
    <property type="match status" value="1"/>
</dbReference>
<dbReference type="Pfam" id="PF17771">
    <property type="entry name" value="ADAMTS_CR_2"/>
    <property type="match status" value="1"/>
</dbReference>
<comment type="caution">
    <text evidence="11">The sequence shown here is derived from an EMBL/GenBank/DDBJ whole genome shotgun (WGS) entry which is preliminary data.</text>
</comment>
<evidence type="ECO:0000313" key="11">
    <source>
        <dbReference type="EMBL" id="KAK0180076.1"/>
    </source>
</evidence>
<proteinExistence type="predicted"/>
<evidence type="ECO:0000259" key="10">
    <source>
        <dbReference type="PROSITE" id="PS50215"/>
    </source>
</evidence>
<feature type="binding site" evidence="8">
    <location>
        <position position="430"/>
    </location>
    <ligand>
        <name>Zn(2+)</name>
        <dbReference type="ChEBI" id="CHEBI:29105"/>
        <note>catalytic</note>
    </ligand>
</feature>
<dbReference type="AlphaFoldDB" id="A0AA39G2U4"/>
<keyword evidence="9" id="KW-0812">Transmembrane</keyword>
<dbReference type="Gene3D" id="3.40.390.10">
    <property type="entry name" value="Collagenase (Catalytic Domain)"/>
    <property type="match status" value="1"/>
</dbReference>
<sequence length="563" mass="63834">MSCWVMFTYVEMLRNCSCKSNLKVSPYYFALYFKSYRAVDKMKGFIEPNLLIGWLVLFVVPVIYSQKIHEEMNQKEREQVFMSSNVPDYEIVAIHWPRLQKRDAQNKSVVQLTAFGNHIKLWLDPTKGILAGKKTPTYIAKTGPNGTIIRKMSHLIYKTMTRLYEDLSEAATLTLNSNQDGRKKITGVIGKKNIVIHSLPKRLVKKVEKYRRSIDGIPESDYDDHHYHIVYKTAPIHSIKPLRYLETSRQRQKRFIPSVVYPEILIIIGHDLYQLFNKKTSKIIPYILAFWNGVDMKYRNLKNPKYRLNIAGILLAQDLQALEYMAKNMYSDGKLNIDNTHDDSGKWLFKQDQYIPVNSYDAAITMTSNTLYDPNYPHQSILGIAYISNICIVNINEKTMYKTAIILDNAGFGGIYTAAHELGHLLGANHDGTSHFKCSVEDGQIMSVSVSEGVKNSGDWSNCSLLNFQSFLKSNKSTCLFNIPKGVGKAITRYLPGKLQDANAQCQKKFGTNAVINEAICQNLICIALGKNHTDPNPAADGTSCGNGKLCLHLQCISKKDIN</sequence>
<keyword evidence="9" id="KW-1133">Transmembrane helix</keyword>
<evidence type="ECO:0000256" key="6">
    <source>
        <dbReference type="ARBA" id="ARBA00023157"/>
    </source>
</evidence>
<dbReference type="InterPro" id="IPR001590">
    <property type="entry name" value="Peptidase_M12B"/>
</dbReference>